<dbReference type="Pfam" id="PF20409">
    <property type="entry name" value="SnoaL_5"/>
    <property type="match status" value="1"/>
</dbReference>
<dbReference type="InterPro" id="IPR032710">
    <property type="entry name" value="NTF2-like_dom_sf"/>
</dbReference>
<dbReference type="RefSeq" id="WP_123769995.1">
    <property type="nucleotide sequence ID" value="NZ_RKQN01000002.1"/>
</dbReference>
<organism evidence="2 3">
    <name type="scientific">Vulcaniibacterium tengchongense</name>
    <dbReference type="NCBI Taxonomy" id="1273429"/>
    <lineage>
        <taxon>Bacteria</taxon>
        <taxon>Pseudomonadati</taxon>
        <taxon>Pseudomonadota</taxon>
        <taxon>Gammaproteobacteria</taxon>
        <taxon>Lysobacterales</taxon>
        <taxon>Lysobacteraceae</taxon>
        <taxon>Vulcaniibacterium</taxon>
    </lineage>
</organism>
<keyword evidence="3" id="KW-1185">Reference proteome</keyword>
<proteinExistence type="predicted"/>
<dbReference type="AlphaFoldDB" id="A0A3N4VRW9"/>
<name>A0A3N4VRW9_9GAMM</name>
<evidence type="ECO:0000313" key="2">
    <source>
        <dbReference type="EMBL" id="RPE79817.1"/>
    </source>
</evidence>
<evidence type="ECO:0000313" key="3">
    <source>
        <dbReference type="Proteomes" id="UP000269708"/>
    </source>
</evidence>
<dbReference type="Proteomes" id="UP000269708">
    <property type="component" value="Unassembled WGS sequence"/>
</dbReference>
<dbReference type="SUPFAM" id="SSF54427">
    <property type="entry name" value="NTF2-like"/>
    <property type="match status" value="1"/>
</dbReference>
<reference evidence="2 3" key="1">
    <citation type="submission" date="2018-11" db="EMBL/GenBank/DDBJ databases">
        <title>Genomic Encyclopedia of Type Strains, Phase IV (KMG-IV): sequencing the most valuable type-strain genomes for metagenomic binning, comparative biology and taxonomic classification.</title>
        <authorList>
            <person name="Goeker M."/>
        </authorList>
    </citation>
    <scope>NUCLEOTIDE SEQUENCE [LARGE SCALE GENOMIC DNA]</scope>
    <source>
        <strain evidence="2 3">DSM 25623</strain>
    </source>
</reference>
<dbReference type="OrthoDB" id="336094at2"/>
<comment type="caution">
    <text evidence="2">The sequence shown here is derived from an EMBL/GenBank/DDBJ whole genome shotgun (WGS) entry which is preliminary data.</text>
</comment>
<dbReference type="Gene3D" id="3.10.450.50">
    <property type="match status" value="1"/>
</dbReference>
<feature type="domain" description="SnoaL-like" evidence="1">
    <location>
        <begin position="1"/>
        <end position="121"/>
    </location>
</feature>
<dbReference type="EMBL" id="RKQN01000002">
    <property type="protein sequence ID" value="RPE79817.1"/>
    <property type="molecule type" value="Genomic_DNA"/>
</dbReference>
<gene>
    <name evidence="2" type="ORF">EDC50_1645</name>
</gene>
<dbReference type="InterPro" id="IPR046860">
    <property type="entry name" value="SnoaL_5"/>
</dbReference>
<sequence>MNTEQVARRLVELCRAGEYDKAQEELYAPDAVSIEMEGAGGDGMPVRVEGMEAIREKGRKWAENLVGIHAQRVSEPVVAGDWFSVAMGIDATYKDRGRMPMEEICVYQVRGGRIVREQFFYSLG</sequence>
<evidence type="ECO:0000259" key="1">
    <source>
        <dbReference type="Pfam" id="PF20409"/>
    </source>
</evidence>
<protein>
    <submittedName>
        <fullName evidence="2">SnoaL-like protein</fullName>
    </submittedName>
</protein>
<accession>A0A3N4VRW9</accession>